<evidence type="ECO:0000313" key="3">
    <source>
        <dbReference type="EMBL" id="KAA8916121.1"/>
    </source>
</evidence>
<dbReference type="Proteomes" id="UP000761534">
    <property type="component" value="Unassembled WGS sequence"/>
</dbReference>
<dbReference type="AlphaFoldDB" id="A0A642V8I0"/>
<comment type="caution">
    <text evidence="3">The sequence shown here is derived from an EMBL/GenBank/DDBJ whole genome shotgun (WGS) entry which is preliminary data.</text>
</comment>
<dbReference type="SMART" id="SM00225">
    <property type="entry name" value="BTB"/>
    <property type="match status" value="1"/>
</dbReference>
<protein>
    <recommendedName>
        <fullName evidence="2">BTB domain-containing protein</fullName>
    </recommendedName>
</protein>
<dbReference type="VEuPathDB" id="FungiDB:TRICI_001772"/>
<feature type="region of interest" description="Disordered" evidence="1">
    <location>
        <begin position="522"/>
        <end position="543"/>
    </location>
</feature>
<dbReference type="PANTHER" id="PTHR47369:SF1">
    <property type="entry name" value="BTB_POZ DOMAIN-CONTAINING PROTEIN"/>
    <property type="match status" value="1"/>
</dbReference>
<gene>
    <name evidence="3" type="ORF">TRICI_001772</name>
</gene>
<dbReference type="InterPro" id="IPR011333">
    <property type="entry name" value="SKP1/BTB/POZ_sf"/>
</dbReference>
<feature type="domain" description="BTB" evidence="2">
    <location>
        <begin position="70"/>
        <end position="138"/>
    </location>
</feature>
<sequence length="620" mass="70652">MSLGSGRWAMSGLENMSDIGNTLPAEVPRHRQVSERQNGGLQKKSSRSNMKQMGLDEYMYQKAYLEGNFSDVTLRSFGKEYKLHRIVLCRCPFFATMLGRLWNNSEGEKDAFDLDLNHDKNMTQDAFELTIKSLYGNRDYEKTDGDELFNLLAVANYLDLPELVEFCVSGVIDSIDQNNVGTVATFCCDYEYGRSTTKILEGSKSFLCSELYRMSGQGADMSAFENYPVSVMGEVLSSDGLFVPSEWDRCQLFMGYYFCKAEWFAKSNQSRDSDDGTEESLNLRQDQLEELDRIRDSLNEGVHFCHISAPKILELESKKDVRQRPLFSKQVLRDGLWLQVEQKIRITSADQCSDDLGLAVTNFLQHDEHVYYPLPGLEDEDPDSTMWTKFPPFRFAVSFPDVSSLAIGERRYSDTKWYGGSHWNIYIQKVAYKDGHQWGVYLHRAKVDPKGYVVNQGTNTNAHPTMLTEMDADTTLALETVIQGSESSDEYSDDSDDGDRLQSVFGVQLGQPRQFDHTPFRRSDMIPYIGTPKSPQKSRHRTKEQLHDLGDYIDKRPRVKAYFEIYSPSRKGSTALTRFSSSPDSFHIAQSWGWKSASLASTLKEQNSKDLNFMVVIGLV</sequence>
<dbReference type="OrthoDB" id="6359943at2759"/>
<keyword evidence="4" id="KW-1185">Reference proteome</keyword>
<feature type="region of interest" description="Disordered" evidence="1">
    <location>
        <begin position="27"/>
        <end position="49"/>
    </location>
</feature>
<dbReference type="Gene3D" id="3.30.710.10">
    <property type="entry name" value="Potassium Channel Kv1.1, Chain A"/>
    <property type="match status" value="1"/>
</dbReference>
<evidence type="ECO:0000256" key="1">
    <source>
        <dbReference type="SAM" id="MobiDB-lite"/>
    </source>
</evidence>
<dbReference type="SUPFAM" id="SSF54695">
    <property type="entry name" value="POZ domain"/>
    <property type="match status" value="1"/>
</dbReference>
<evidence type="ECO:0000259" key="2">
    <source>
        <dbReference type="PROSITE" id="PS50097"/>
    </source>
</evidence>
<evidence type="ECO:0000313" key="4">
    <source>
        <dbReference type="Proteomes" id="UP000761534"/>
    </source>
</evidence>
<organism evidence="3 4">
    <name type="scientific">Trichomonascus ciferrii</name>
    <dbReference type="NCBI Taxonomy" id="44093"/>
    <lineage>
        <taxon>Eukaryota</taxon>
        <taxon>Fungi</taxon>
        <taxon>Dikarya</taxon>
        <taxon>Ascomycota</taxon>
        <taxon>Saccharomycotina</taxon>
        <taxon>Dipodascomycetes</taxon>
        <taxon>Dipodascales</taxon>
        <taxon>Trichomonascaceae</taxon>
        <taxon>Trichomonascus</taxon>
        <taxon>Trichomonascus ciferrii complex</taxon>
    </lineage>
</organism>
<dbReference type="PROSITE" id="PS50097">
    <property type="entry name" value="BTB"/>
    <property type="match status" value="1"/>
</dbReference>
<proteinExistence type="predicted"/>
<dbReference type="Pfam" id="PF00651">
    <property type="entry name" value="BTB"/>
    <property type="match status" value="1"/>
</dbReference>
<reference evidence="3" key="1">
    <citation type="journal article" date="2019" name="G3 (Bethesda)">
        <title>Genome Assemblies of Two Rare Opportunistic Yeast Pathogens: Diutina rugosa (syn. Candida rugosa) and Trichomonascus ciferrii (syn. Candida ciferrii).</title>
        <authorList>
            <person name="Mixao V."/>
            <person name="Saus E."/>
            <person name="Hansen A.P."/>
            <person name="Lass-Florl C."/>
            <person name="Gabaldon T."/>
        </authorList>
    </citation>
    <scope>NUCLEOTIDE SEQUENCE</scope>
    <source>
        <strain evidence="3">CBS 4856</strain>
    </source>
</reference>
<dbReference type="PANTHER" id="PTHR47369">
    <property type="entry name" value="BTB/POZ DOMAIN-CONTAINING PROTEIN"/>
    <property type="match status" value="1"/>
</dbReference>
<dbReference type="EMBL" id="SWFS01000123">
    <property type="protein sequence ID" value="KAA8916121.1"/>
    <property type="molecule type" value="Genomic_DNA"/>
</dbReference>
<name>A0A642V8I0_9ASCO</name>
<dbReference type="InterPro" id="IPR000210">
    <property type="entry name" value="BTB/POZ_dom"/>
</dbReference>
<accession>A0A642V8I0</accession>